<protein>
    <submittedName>
        <fullName evidence="1">Uncharacterized protein</fullName>
    </submittedName>
</protein>
<gene>
    <name evidence="1" type="ORF">TeGR_g9270</name>
</gene>
<keyword evidence="2" id="KW-1185">Reference proteome</keyword>
<reference evidence="1 2" key="1">
    <citation type="journal article" date="2023" name="Commun. Biol.">
        <title>Genome analysis of Parmales, the sister group of diatoms, reveals the evolutionary specialization of diatoms from phago-mixotrophs to photoautotrophs.</title>
        <authorList>
            <person name="Ban H."/>
            <person name="Sato S."/>
            <person name="Yoshikawa S."/>
            <person name="Yamada K."/>
            <person name="Nakamura Y."/>
            <person name="Ichinomiya M."/>
            <person name="Sato N."/>
            <person name="Blanc-Mathieu R."/>
            <person name="Endo H."/>
            <person name="Kuwata A."/>
            <person name="Ogata H."/>
        </authorList>
    </citation>
    <scope>NUCLEOTIDE SEQUENCE [LARGE SCALE GENOMIC DNA]</scope>
</reference>
<dbReference type="Proteomes" id="UP001165060">
    <property type="component" value="Unassembled WGS sequence"/>
</dbReference>
<dbReference type="EMBL" id="BRYB01000615">
    <property type="protein sequence ID" value="GMI34049.1"/>
    <property type="molecule type" value="Genomic_DNA"/>
</dbReference>
<evidence type="ECO:0000313" key="2">
    <source>
        <dbReference type="Proteomes" id="UP001165060"/>
    </source>
</evidence>
<evidence type="ECO:0000313" key="1">
    <source>
        <dbReference type="EMBL" id="GMI34049.1"/>
    </source>
</evidence>
<name>A0ABQ6MWN1_9STRA</name>
<organism evidence="1 2">
    <name type="scientific">Tetraparma gracilis</name>
    <dbReference type="NCBI Taxonomy" id="2962635"/>
    <lineage>
        <taxon>Eukaryota</taxon>
        <taxon>Sar</taxon>
        <taxon>Stramenopiles</taxon>
        <taxon>Ochrophyta</taxon>
        <taxon>Bolidophyceae</taxon>
        <taxon>Parmales</taxon>
        <taxon>Triparmaceae</taxon>
        <taxon>Tetraparma</taxon>
    </lineage>
</organism>
<comment type="caution">
    <text evidence="1">The sequence shown here is derived from an EMBL/GenBank/DDBJ whole genome shotgun (WGS) entry which is preliminary data.</text>
</comment>
<accession>A0ABQ6MWN1</accession>
<sequence length="159" mass="17174">MYSESFPIVNGSIGAAKIDEDYCLSDSMPGCEIHLSKVKTDFKGGTLKAPELLDLSQVGNPYVEEDGAGNFLGLDKTKEYWVYVTEDSAQEALDREKMAAVVAATIASDPTAAKSEYAEAGLPESCSCIEGNPCVDEYGCKNWHNRYAVAKKNGWAGFP</sequence>
<proteinExistence type="predicted"/>